<protein>
    <submittedName>
        <fullName evidence="1">Uncharacterized protein</fullName>
    </submittedName>
</protein>
<keyword evidence="2" id="KW-1185">Reference proteome</keyword>
<evidence type="ECO:0000313" key="2">
    <source>
        <dbReference type="Proteomes" id="UP000054217"/>
    </source>
</evidence>
<dbReference type="Proteomes" id="UP000054217">
    <property type="component" value="Unassembled WGS sequence"/>
</dbReference>
<proteinExistence type="predicted"/>
<sequence length="75" mass="8403">MYQIFHGTTGLRKHQGFLASVVIIQILIEFIPEFPGKVACLAKKQTLHCHSRPVSWQSLSPRFSLDSCSTCSARV</sequence>
<organism evidence="1 2">
    <name type="scientific">Pisolithus tinctorius Marx 270</name>
    <dbReference type="NCBI Taxonomy" id="870435"/>
    <lineage>
        <taxon>Eukaryota</taxon>
        <taxon>Fungi</taxon>
        <taxon>Dikarya</taxon>
        <taxon>Basidiomycota</taxon>
        <taxon>Agaricomycotina</taxon>
        <taxon>Agaricomycetes</taxon>
        <taxon>Agaricomycetidae</taxon>
        <taxon>Boletales</taxon>
        <taxon>Sclerodermatineae</taxon>
        <taxon>Pisolithaceae</taxon>
        <taxon>Pisolithus</taxon>
    </lineage>
</organism>
<dbReference type="EMBL" id="KN831954">
    <property type="protein sequence ID" value="KIO09440.1"/>
    <property type="molecule type" value="Genomic_DNA"/>
</dbReference>
<dbReference type="AlphaFoldDB" id="A0A0C3P7P5"/>
<reference evidence="1 2" key="1">
    <citation type="submission" date="2014-04" db="EMBL/GenBank/DDBJ databases">
        <authorList>
            <consortium name="DOE Joint Genome Institute"/>
            <person name="Kuo A."/>
            <person name="Kohler A."/>
            <person name="Costa M.D."/>
            <person name="Nagy L.G."/>
            <person name="Floudas D."/>
            <person name="Copeland A."/>
            <person name="Barry K.W."/>
            <person name="Cichocki N."/>
            <person name="Veneault-Fourrey C."/>
            <person name="LaButti K."/>
            <person name="Lindquist E.A."/>
            <person name="Lipzen A."/>
            <person name="Lundell T."/>
            <person name="Morin E."/>
            <person name="Murat C."/>
            <person name="Sun H."/>
            <person name="Tunlid A."/>
            <person name="Henrissat B."/>
            <person name="Grigoriev I.V."/>
            <person name="Hibbett D.S."/>
            <person name="Martin F."/>
            <person name="Nordberg H.P."/>
            <person name="Cantor M.N."/>
            <person name="Hua S.X."/>
        </authorList>
    </citation>
    <scope>NUCLEOTIDE SEQUENCE [LARGE SCALE GENOMIC DNA]</scope>
    <source>
        <strain evidence="1 2">Marx 270</strain>
    </source>
</reference>
<evidence type="ECO:0000313" key="1">
    <source>
        <dbReference type="EMBL" id="KIO09440.1"/>
    </source>
</evidence>
<dbReference type="InParanoid" id="A0A0C3P7P5"/>
<accession>A0A0C3P7P5</accession>
<gene>
    <name evidence="1" type="ORF">M404DRAFT_266097</name>
</gene>
<reference evidence="2" key="2">
    <citation type="submission" date="2015-01" db="EMBL/GenBank/DDBJ databases">
        <title>Evolutionary Origins and Diversification of the Mycorrhizal Mutualists.</title>
        <authorList>
            <consortium name="DOE Joint Genome Institute"/>
            <consortium name="Mycorrhizal Genomics Consortium"/>
            <person name="Kohler A."/>
            <person name="Kuo A."/>
            <person name="Nagy L.G."/>
            <person name="Floudas D."/>
            <person name="Copeland A."/>
            <person name="Barry K.W."/>
            <person name="Cichocki N."/>
            <person name="Veneault-Fourrey C."/>
            <person name="LaButti K."/>
            <person name="Lindquist E.A."/>
            <person name="Lipzen A."/>
            <person name="Lundell T."/>
            <person name="Morin E."/>
            <person name="Murat C."/>
            <person name="Riley R."/>
            <person name="Ohm R."/>
            <person name="Sun H."/>
            <person name="Tunlid A."/>
            <person name="Henrissat B."/>
            <person name="Grigoriev I.V."/>
            <person name="Hibbett D.S."/>
            <person name="Martin F."/>
        </authorList>
    </citation>
    <scope>NUCLEOTIDE SEQUENCE [LARGE SCALE GENOMIC DNA]</scope>
    <source>
        <strain evidence="2">Marx 270</strain>
    </source>
</reference>
<name>A0A0C3P7P5_PISTI</name>
<dbReference type="HOGENOM" id="CLU_2672050_0_0_1"/>